<dbReference type="InterPro" id="IPR022073">
    <property type="entry name" value="T4BSS_DotH_IcmK"/>
</dbReference>
<keyword evidence="3" id="KW-1185">Reference proteome</keyword>
<dbReference type="AlphaFoldDB" id="A0A1N6XAF3"/>
<gene>
    <name evidence="2" type="ORF">SAMN05421647_11350</name>
</gene>
<name>A0A1N6XAF3_9GAMM</name>
<evidence type="ECO:0000313" key="3">
    <source>
        <dbReference type="Proteomes" id="UP000186895"/>
    </source>
</evidence>
<dbReference type="RefSeq" id="WP_076466088.1">
    <property type="nucleotide sequence ID" value="NZ_FTMN01000013.1"/>
</dbReference>
<evidence type="ECO:0000256" key="1">
    <source>
        <dbReference type="SAM" id="SignalP"/>
    </source>
</evidence>
<dbReference type="Pfam" id="PF12293">
    <property type="entry name" value="T4BSS_DotH_IcmK"/>
    <property type="match status" value="1"/>
</dbReference>
<keyword evidence="1" id="KW-0732">Signal</keyword>
<feature type="chain" id="PRO_5013201585" evidence="1">
    <location>
        <begin position="25"/>
        <end position="354"/>
    </location>
</feature>
<dbReference type="STRING" id="49186.SAMN05421647_11350"/>
<dbReference type="Proteomes" id="UP000186895">
    <property type="component" value="Unassembled WGS sequence"/>
</dbReference>
<proteinExistence type="predicted"/>
<evidence type="ECO:0000313" key="2">
    <source>
        <dbReference type="EMBL" id="SIQ99344.1"/>
    </source>
</evidence>
<feature type="signal peptide" evidence="1">
    <location>
        <begin position="1"/>
        <end position="24"/>
    </location>
</feature>
<accession>A0A1N6XAF3</accession>
<protein>
    <submittedName>
        <fullName evidence="2">Putative outer membrane core complex of type IVb secretion</fullName>
    </submittedName>
</protein>
<reference evidence="2 3" key="1">
    <citation type="submission" date="2017-01" db="EMBL/GenBank/DDBJ databases">
        <authorList>
            <person name="Mah S.A."/>
            <person name="Swanson W.J."/>
            <person name="Moy G.W."/>
            <person name="Vacquier V.D."/>
        </authorList>
    </citation>
    <scope>NUCLEOTIDE SEQUENCE [LARGE SCALE GENOMIC DNA]</scope>
    <source>
        <strain evidence="2 3">DSM 7027</strain>
    </source>
</reference>
<sequence>MKAFKLARLFLAITLATGSTVVSADEAPLADTTATDVPPQVQADPVAKAKPIVADEYDADPAPEVVEAIKGAFNDLTPSENAEVNQAIKVYEHAEQFSPKLRALNETFSVKLHAPPHFELKLVSGYESELAFFDMQGKPWPVAKVTAGNTSLITAEKNPVIEHVVGVNSSGASKAGRSNLKVYFDGLDMGVSVPVAVNIKVYHDSMKLTLPSIAPRAAGEAIPVPAEPPYPTALDDPIARAILDNPYQPNPAYRCAARSVQARTITGNPAPPLDLYVFSCGDSLYFRTRHLTNPAPDPTGIVYGPDGYRVYRFDLAGEVFSIRSKTGQALFLEIAAPSNEIGARFDASARMPYE</sequence>
<dbReference type="EMBL" id="FTMN01000013">
    <property type="protein sequence ID" value="SIQ99344.1"/>
    <property type="molecule type" value="Genomic_DNA"/>
</dbReference>
<organism evidence="2 3">
    <name type="scientific">Marinobacterium stanieri</name>
    <dbReference type="NCBI Taxonomy" id="49186"/>
    <lineage>
        <taxon>Bacteria</taxon>
        <taxon>Pseudomonadati</taxon>
        <taxon>Pseudomonadota</taxon>
        <taxon>Gammaproteobacteria</taxon>
        <taxon>Oceanospirillales</taxon>
        <taxon>Oceanospirillaceae</taxon>
        <taxon>Marinobacterium</taxon>
    </lineage>
</organism>